<reference evidence="1 2" key="1">
    <citation type="journal article" date="2022" name="ISME Commun">
        <title>Vulcanimicrobium alpinus gen. nov. sp. nov., the first cultivated representative of the candidate phylum 'Eremiobacterota', is a metabolically versatile aerobic anoxygenic phototroph.</title>
        <authorList>
            <person name="Yabe S."/>
            <person name="Muto K."/>
            <person name="Abe K."/>
            <person name="Yokota A."/>
            <person name="Staudigel H."/>
            <person name="Tebo B.M."/>
        </authorList>
    </citation>
    <scope>NUCLEOTIDE SEQUENCE [LARGE SCALE GENOMIC DNA]</scope>
    <source>
        <strain evidence="1 2">WC8-2</strain>
    </source>
</reference>
<gene>
    <name evidence="1" type="ORF">WPS_05780</name>
</gene>
<dbReference type="KEGG" id="vab:WPS_05780"/>
<dbReference type="EMBL" id="AP025523">
    <property type="protein sequence ID" value="BDE05302.1"/>
    <property type="molecule type" value="Genomic_DNA"/>
</dbReference>
<name>A0AAN1XW05_UNVUL</name>
<proteinExistence type="predicted"/>
<dbReference type="Proteomes" id="UP001317532">
    <property type="component" value="Chromosome"/>
</dbReference>
<accession>A0AAN1XW05</accession>
<organism evidence="1 2">
    <name type="scientific">Vulcanimicrobium alpinum</name>
    <dbReference type="NCBI Taxonomy" id="3016050"/>
    <lineage>
        <taxon>Bacteria</taxon>
        <taxon>Bacillati</taxon>
        <taxon>Vulcanimicrobiota</taxon>
        <taxon>Vulcanimicrobiia</taxon>
        <taxon>Vulcanimicrobiales</taxon>
        <taxon>Vulcanimicrobiaceae</taxon>
        <taxon>Vulcanimicrobium</taxon>
    </lineage>
</organism>
<evidence type="ECO:0000313" key="1">
    <source>
        <dbReference type="EMBL" id="BDE05302.1"/>
    </source>
</evidence>
<evidence type="ECO:0000313" key="2">
    <source>
        <dbReference type="Proteomes" id="UP001317532"/>
    </source>
</evidence>
<protein>
    <submittedName>
        <fullName evidence="1">Uncharacterized protein</fullName>
    </submittedName>
</protein>
<sequence length="64" mass="6972">MPCGNLAAVRGLTDHIALRPHPSVPAIKEKLREVFQRRAGMDAEHLSVETHDASVTLRDGPFVG</sequence>
<keyword evidence="2" id="KW-1185">Reference proteome</keyword>
<dbReference type="AlphaFoldDB" id="A0AAN1XW05"/>